<evidence type="ECO:0000313" key="4">
    <source>
        <dbReference type="EMBL" id="MBM6923680.1"/>
    </source>
</evidence>
<accession>A0ABS2GMG4</accession>
<dbReference type="InterPro" id="IPR013785">
    <property type="entry name" value="Aldolase_TIM"/>
</dbReference>
<dbReference type="RefSeq" id="WP_191392459.1">
    <property type="nucleotide sequence ID" value="NZ_JACSNR010000007.1"/>
</dbReference>
<organism evidence="4 5">
    <name type="scientific">Hydrogenoanaerobacterium saccharovorans</name>
    <dbReference type="NCBI Taxonomy" id="474960"/>
    <lineage>
        <taxon>Bacteria</taxon>
        <taxon>Bacillati</taxon>
        <taxon>Bacillota</taxon>
        <taxon>Clostridia</taxon>
        <taxon>Eubacteriales</taxon>
        <taxon>Oscillospiraceae</taxon>
        <taxon>Hydrogenoanaerobacterium</taxon>
    </lineage>
</organism>
<dbReference type="Pfam" id="PF00682">
    <property type="entry name" value="HMGL-like"/>
    <property type="match status" value="1"/>
</dbReference>
<reference evidence="4 5" key="1">
    <citation type="journal article" date="2021" name="Sci. Rep.">
        <title>The distribution of antibiotic resistance genes in chicken gut microbiota commensals.</title>
        <authorList>
            <person name="Juricova H."/>
            <person name="Matiasovicova J."/>
            <person name="Kubasova T."/>
            <person name="Cejkova D."/>
            <person name="Rychlik I."/>
        </authorList>
    </citation>
    <scope>NUCLEOTIDE SEQUENCE [LARGE SCALE GENOMIC DNA]</scope>
    <source>
        <strain evidence="4 5">An564</strain>
    </source>
</reference>
<dbReference type="EMBL" id="JACSNR010000007">
    <property type="protein sequence ID" value="MBM6923680.1"/>
    <property type="molecule type" value="Genomic_DNA"/>
</dbReference>
<comment type="pathway">
    <text evidence="1">Amino-acid biosynthesis.</text>
</comment>
<feature type="domain" description="Pyruvate carboxyltransferase" evidence="3">
    <location>
        <begin position="5"/>
        <end position="269"/>
    </location>
</feature>
<dbReference type="Gene3D" id="3.20.20.70">
    <property type="entry name" value="Aldolase class I"/>
    <property type="match status" value="1"/>
</dbReference>
<comment type="caution">
    <text evidence="4">The sequence shown here is derived from an EMBL/GenBank/DDBJ whole genome shotgun (WGS) entry which is preliminary data.</text>
</comment>
<comment type="catalytic activity">
    <reaction evidence="2">
        <text>pyruvate + acetyl-CoA + H2O = (3R)-citramalate + CoA + H(+)</text>
        <dbReference type="Rhea" id="RHEA:19045"/>
        <dbReference type="ChEBI" id="CHEBI:15361"/>
        <dbReference type="ChEBI" id="CHEBI:15377"/>
        <dbReference type="ChEBI" id="CHEBI:15378"/>
        <dbReference type="ChEBI" id="CHEBI:30934"/>
        <dbReference type="ChEBI" id="CHEBI:57287"/>
        <dbReference type="ChEBI" id="CHEBI:57288"/>
        <dbReference type="EC" id="2.3.3.21"/>
    </reaction>
</comment>
<dbReference type="InterPro" id="IPR005675">
    <property type="entry name" value="Citramal_synthase"/>
</dbReference>
<dbReference type="SUPFAM" id="SSF51569">
    <property type="entry name" value="Aldolase"/>
    <property type="match status" value="1"/>
</dbReference>
<dbReference type="PANTHER" id="PTHR43538">
    <property type="entry name" value="ALPHA-IPM SYNTHASE/HOMOCITRATE SYNTHASE"/>
    <property type="match status" value="1"/>
</dbReference>
<evidence type="ECO:0000256" key="1">
    <source>
        <dbReference type="ARBA" id="ARBA00029440"/>
    </source>
</evidence>
<gene>
    <name evidence="4" type="ORF">H9X81_08260</name>
</gene>
<dbReference type="PANTHER" id="PTHR43538:SF1">
    <property type="entry name" value="(R)-CITRAMALATE SYNTHASE"/>
    <property type="match status" value="1"/>
</dbReference>
<protein>
    <recommendedName>
        <fullName evidence="3">Pyruvate carboxyltransferase domain-containing protein</fullName>
    </recommendedName>
</protein>
<dbReference type="InterPro" id="IPR000891">
    <property type="entry name" value="PYR_CT"/>
</dbReference>
<evidence type="ECO:0000313" key="5">
    <source>
        <dbReference type="Proteomes" id="UP000724149"/>
    </source>
</evidence>
<evidence type="ECO:0000259" key="3">
    <source>
        <dbReference type="PROSITE" id="PS50991"/>
    </source>
</evidence>
<dbReference type="Proteomes" id="UP000724149">
    <property type="component" value="Unassembled WGS sequence"/>
</dbReference>
<sequence>MDKIIETYDTTLRFATFEGSEGIKLEERLAIIRMLDSMGITYIDIGTPENSEEYDRFLKQALELQLESAVLTPFIRAKDCGRRIGMEPAVLKILEMDAQTVCVEGECSEYVIRDEGKMRLEENLWQISQVISWFRSRGKAVIFNAHNFFDSLSSSSAYTREVIKTASSAGADRIVLCDSSGYALFHDITAGIDVARMQHTRRIGIQCANSSGCADSNAVVAAKSGVMHIQGSFLGTGPNGNISLAVTIANLQINMGYSCIPYMKLNRLTHAAEYIADQMDVSVPPAMPYVGRLAFAEEIPMIPNSRSANMVHPEVVGNSRRMNLMTSYALTVLIERMNKMGYKVTRDLITSLDIWKEYHRGYATEVSIALQILRGLGKVNSVFTIQDVKVLTERIAGTDYDRTHVMMESTLGGEKRLSSGVGTDIVEAFWEAVQDAVSDKIKNARNIKINSIRGRAMSRSEFSAILDVTNGERAWSVSAVEPTELRCLCSMACDVIDYHLLMMGFYREKK</sequence>
<keyword evidence="5" id="KW-1185">Reference proteome</keyword>
<proteinExistence type="predicted"/>
<name>A0ABS2GMG4_9FIRM</name>
<dbReference type="PROSITE" id="PS50991">
    <property type="entry name" value="PYR_CT"/>
    <property type="match status" value="1"/>
</dbReference>
<evidence type="ECO:0000256" key="2">
    <source>
        <dbReference type="ARBA" id="ARBA00048263"/>
    </source>
</evidence>